<feature type="chain" id="PRO_5009316199" evidence="1">
    <location>
        <begin position="19"/>
        <end position="174"/>
    </location>
</feature>
<dbReference type="WBParaSite" id="MhA1_Contig586.frz3.gene27">
    <property type="protein sequence ID" value="MhA1_Contig586.frz3.gene27"/>
    <property type="gene ID" value="MhA1_Contig586.frz3.gene27"/>
</dbReference>
<organism evidence="2 3">
    <name type="scientific">Meloidogyne hapla</name>
    <name type="common">Root-knot nematode worm</name>
    <dbReference type="NCBI Taxonomy" id="6305"/>
    <lineage>
        <taxon>Eukaryota</taxon>
        <taxon>Metazoa</taxon>
        <taxon>Ecdysozoa</taxon>
        <taxon>Nematoda</taxon>
        <taxon>Chromadorea</taxon>
        <taxon>Rhabditida</taxon>
        <taxon>Tylenchina</taxon>
        <taxon>Tylenchomorpha</taxon>
        <taxon>Tylenchoidea</taxon>
        <taxon>Meloidogynidae</taxon>
        <taxon>Meloidogyninae</taxon>
        <taxon>Meloidogyne</taxon>
    </lineage>
</organism>
<evidence type="ECO:0000313" key="2">
    <source>
        <dbReference type="Proteomes" id="UP000095281"/>
    </source>
</evidence>
<protein>
    <submittedName>
        <fullName evidence="3">EF-hand domain-containing protein</fullName>
    </submittedName>
</protein>
<feature type="signal peptide" evidence="1">
    <location>
        <begin position="1"/>
        <end position="18"/>
    </location>
</feature>
<dbReference type="Proteomes" id="UP000095281">
    <property type="component" value="Unplaced"/>
</dbReference>
<keyword evidence="2" id="KW-1185">Reference proteome</keyword>
<reference evidence="3" key="1">
    <citation type="submission" date="2016-11" db="UniProtKB">
        <authorList>
            <consortium name="WormBaseParasite"/>
        </authorList>
    </citation>
    <scope>IDENTIFICATION</scope>
</reference>
<keyword evidence="1" id="KW-0732">Signal</keyword>
<accession>A0A1I8BV41</accession>
<dbReference type="AlphaFoldDB" id="A0A1I8BV41"/>
<name>A0A1I8BV41_MELHA</name>
<sequence length="174" mass="20122">MFLLKFYLIQLLFLFVYSNGVGVGDVQNNIIVGQHEDTLGNTSGVKGSSHSKVTVDFECSRWHSYKAEIKGRKPLLSFLTEIRHMNIIGKQWELINKIFSSLPQWRREKTALLYCKKMFKIQNDLSECLKKLFESYNMADTGHIERSKLLELLIMNKTEVLAERLFITLTSIGN</sequence>
<proteinExistence type="predicted"/>
<evidence type="ECO:0000313" key="3">
    <source>
        <dbReference type="WBParaSite" id="MhA1_Contig586.frz3.gene27"/>
    </source>
</evidence>
<evidence type="ECO:0000256" key="1">
    <source>
        <dbReference type="SAM" id="SignalP"/>
    </source>
</evidence>